<proteinExistence type="predicted"/>
<dbReference type="AlphaFoldDB" id="A0A158ISE6"/>
<evidence type="ECO:0000256" key="2">
    <source>
        <dbReference type="SAM" id="Phobius"/>
    </source>
</evidence>
<gene>
    <name evidence="5" type="ORF">AWB68_02943</name>
</gene>
<feature type="domain" description="SH3b" evidence="4">
    <location>
        <begin position="25"/>
        <end position="88"/>
    </location>
</feature>
<keyword evidence="2" id="KW-0812">Transmembrane</keyword>
<keyword evidence="2" id="KW-0472">Membrane</keyword>
<dbReference type="Pfam" id="PF08239">
    <property type="entry name" value="SH3_3"/>
    <property type="match status" value="1"/>
</dbReference>
<evidence type="ECO:0000256" key="1">
    <source>
        <dbReference type="SAM" id="MobiDB-lite"/>
    </source>
</evidence>
<feature type="chain" id="PRO_5011117552" evidence="3">
    <location>
        <begin position="26"/>
        <end position="231"/>
    </location>
</feature>
<feature type="compositionally biased region" description="Pro residues" evidence="1">
    <location>
        <begin position="192"/>
        <end position="207"/>
    </location>
</feature>
<dbReference type="Proteomes" id="UP000054770">
    <property type="component" value="Unassembled WGS sequence"/>
</dbReference>
<dbReference type="SMART" id="SM00287">
    <property type="entry name" value="SH3b"/>
    <property type="match status" value="1"/>
</dbReference>
<keyword evidence="6" id="KW-1185">Reference proteome</keyword>
<dbReference type="RefSeq" id="WP_087645076.1">
    <property type="nucleotide sequence ID" value="NZ_FCON02000027.1"/>
</dbReference>
<sequence>MLKRFVNPLLASAAVLSIMPGAAFAQSQAVTNAPVVVYAGPGADYPVVTQLPGGVPVTVMGCVEGYTWCDIAAPDLRGWAYGGSLSYPYQGANVPVMNYGTVIGLPIVTFAIGSYWGSYYRNRPWYHDEPRWEHHAPPPHANVPPPQHGGPPPQHGGPPPQHGGPPPQHGGPPAEHGGPPPQHGGPPAEHGGPPPQHGGPPAGPPPAHSGGPGPAGHGGEGGHGGETEHQH</sequence>
<reference evidence="5" key="1">
    <citation type="submission" date="2016-01" db="EMBL/GenBank/DDBJ databases">
        <authorList>
            <person name="Peeters C."/>
        </authorList>
    </citation>
    <scope>NUCLEOTIDE SEQUENCE [LARGE SCALE GENOMIC DNA]</scope>
    <source>
        <strain evidence="5">LMG 22940</strain>
    </source>
</reference>
<evidence type="ECO:0000259" key="4">
    <source>
        <dbReference type="SMART" id="SM00287"/>
    </source>
</evidence>
<feature type="compositionally biased region" description="Gly residues" evidence="1">
    <location>
        <begin position="210"/>
        <end position="222"/>
    </location>
</feature>
<feature type="compositionally biased region" description="Pro residues" evidence="1">
    <location>
        <begin position="138"/>
        <end position="170"/>
    </location>
</feature>
<organism evidence="5 6">
    <name type="scientific">Caballeronia choica</name>
    <dbReference type="NCBI Taxonomy" id="326476"/>
    <lineage>
        <taxon>Bacteria</taxon>
        <taxon>Pseudomonadati</taxon>
        <taxon>Pseudomonadota</taxon>
        <taxon>Betaproteobacteria</taxon>
        <taxon>Burkholderiales</taxon>
        <taxon>Burkholderiaceae</taxon>
        <taxon>Caballeronia</taxon>
    </lineage>
</organism>
<name>A0A158ISE6_9BURK</name>
<evidence type="ECO:0000313" key="5">
    <source>
        <dbReference type="EMBL" id="SAL59010.1"/>
    </source>
</evidence>
<dbReference type="InterPro" id="IPR003646">
    <property type="entry name" value="SH3-like_bac-type"/>
</dbReference>
<protein>
    <submittedName>
        <fullName evidence="5">SH3 type 3 domain-containing protein</fullName>
    </submittedName>
</protein>
<keyword evidence="2" id="KW-1133">Transmembrane helix</keyword>
<feature type="transmembrane region" description="Helical" evidence="2">
    <location>
        <begin position="96"/>
        <end position="116"/>
    </location>
</feature>
<feature type="signal peptide" evidence="3">
    <location>
        <begin position="1"/>
        <end position="25"/>
    </location>
</feature>
<accession>A0A158ISE6</accession>
<feature type="region of interest" description="Disordered" evidence="1">
    <location>
        <begin position="136"/>
        <end position="231"/>
    </location>
</feature>
<dbReference type="Gene3D" id="2.30.30.40">
    <property type="entry name" value="SH3 Domains"/>
    <property type="match status" value="1"/>
</dbReference>
<keyword evidence="3" id="KW-0732">Signal</keyword>
<dbReference type="OrthoDB" id="8854384at2"/>
<evidence type="ECO:0000256" key="3">
    <source>
        <dbReference type="SAM" id="SignalP"/>
    </source>
</evidence>
<dbReference type="EMBL" id="FCON02000027">
    <property type="protein sequence ID" value="SAL59010.1"/>
    <property type="molecule type" value="Genomic_DNA"/>
</dbReference>
<comment type="caution">
    <text evidence="5">The sequence shown here is derived from an EMBL/GenBank/DDBJ whole genome shotgun (WGS) entry which is preliminary data.</text>
</comment>
<evidence type="ECO:0000313" key="6">
    <source>
        <dbReference type="Proteomes" id="UP000054770"/>
    </source>
</evidence>